<evidence type="ECO:0000313" key="2">
    <source>
        <dbReference type="Proteomes" id="UP000466894"/>
    </source>
</evidence>
<gene>
    <name evidence="1" type="ORF">MNVI_15350</name>
</gene>
<accession>A0A7I7PC83</accession>
<proteinExistence type="predicted"/>
<dbReference type="KEGG" id="mnv:MNVI_15350"/>
<sequence length="215" mass="22328">MLGLGRVGRSPGPLAADIRFSFPSVVYTYWHSSRQTIAEKVESMRKLTRGVVSPTAIALVMVMAAPLVNTTGTVLAAPSGDGTRVALSNALRRCDGSRIDGATPSQPAYATADTLIRTGANSVVADVQLVDTQSPGTHYDVGLIEVPRPSWSTCGPGDPGTAFGGLDTDAGGRGATTLQAGIQPGATGVWVVVQRPNPKSQTPTEYYTSDFVAPI</sequence>
<protein>
    <submittedName>
        <fullName evidence="1">Uncharacterized protein</fullName>
    </submittedName>
</protein>
<dbReference type="EMBL" id="AP022583">
    <property type="protein sequence ID" value="BBY06217.1"/>
    <property type="molecule type" value="Genomic_DNA"/>
</dbReference>
<name>A0A7I7PC83_9MYCO</name>
<dbReference type="Proteomes" id="UP000466894">
    <property type="component" value="Chromosome"/>
</dbReference>
<dbReference type="AlphaFoldDB" id="A0A7I7PC83"/>
<organism evidence="1 2">
    <name type="scientific">Mycobacterium noviomagense</name>
    <dbReference type="NCBI Taxonomy" id="459858"/>
    <lineage>
        <taxon>Bacteria</taxon>
        <taxon>Bacillati</taxon>
        <taxon>Actinomycetota</taxon>
        <taxon>Actinomycetes</taxon>
        <taxon>Mycobacteriales</taxon>
        <taxon>Mycobacteriaceae</taxon>
        <taxon>Mycobacterium</taxon>
    </lineage>
</organism>
<reference evidence="1 2" key="1">
    <citation type="journal article" date="2019" name="Emerg. Microbes Infect.">
        <title>Comprehensive subspecies identification of 175 nontuberculous mycobacteria species based on 7547 genomic profiles.</title>
        <authorList>
            <person name="Matsumoto Y."/>
            <person name="Kinjo T."/>
            <person name="Motooka D."/>
            <person name="Nabeya D."/>
            <person name="Jung N."/>
            <person name="Uechi K."/>
            <person name="Horii T."/>
            <person name="Iida T."/>
            <person name="Fujita J."/>
            <person name="Nakamura S."/>
        </authorList>
    </citation>
    <scope>NUCLEOTIDE SEQUENCE [LARGE SCALE GENOMIC DNA]</scope>
    <source>
        <strain evidence="1 2">JCM 16367</strain>
    </source>
</reference>
<evidence type="ECO:0000313" key="1">
    <source>
        <dbReference type="EMBL" id="BBY06217.1"/>
    </source>
</evidence>